<protein>
    <submittedName>
        <fullName evidence="1">Uncharacterized protein</fullName>
    </submittedName>
</protein>
<dbReference type="AlphaFoldDB" id="A0A8X6SP98"/>
<accession>A0A8X6SP98</accession>
<dbReference type="EMBL" id="BMAU01021332">
    <property type="protein sequence ID" value="GFY15000.1"/>
    <property type="molecule type" value="Genomic_DNA"/>
</dbReference>
<reference evidence="1" key="1">
    <citation type="submission" date="2020-08" db="EMBL/GenBank/DDBJ databases">
        <title>Multicomponent nature underlies the extraordinary mechanical properties of spider dragline silk.</title>
        <authorList>
            <person name="Kono N."/>
            <person name="Nakamura H."/>
            <person name="Mori M."/>
            <person name="Yoshida Y."/>
            <person name="Ohtoshi R."/>
            <person name="Malay A.D."/>
            <person name="Moran D.A.P."/>
            <person name="Tomita M."/>
            <person name="Numata K."/>
            <person name="Arakawa K."/>
        </authorList>
    </citation>
    <scope>NUCLEOTIDE SEQUENCE</scope>
</reference>
<sequence>MLRITITGLRQTIFLSLLRTSDCRNKKIVRKKKNASNPRKNIALNTEKNAVFTAKRYYVFAEEAIQFTVNGRNILMERKRKKWGKVNPLNSMMKDVNPFRQSR</sequence>
<gene>
    <name evidence="1" type="ORF">TNCV_235501</name>
</gene>
<keyword evidence="2" id="KW-1185">Reference proteome</keyword>
<name>A0A8X6SP98_TRICX</name>
<evidence type="ECO:0000313" key="2">
    <source>
        <dbReference type="Proteomes" id="UP000887159"/>
    </source>
</evidence>
<evidence type="ECO:0000313" key="1">
    <source>
        <dbReference type="EMBL" id="GFY15000.1"/>
    </source>
</evidence>
<proteinExistence type="predicted"/>
<organism evidence="1 2">
    <name type="scientific">Trichonephila clavipes</name>
    <name type="common">Golden silk orbweaver</name>
    <name type="synonym">Nephila clavipes</name>
    <dbReference type="NCBI Taxonomy" id="2585209"/>
    <lineage>
        <taxon>Eukaryota</taxon>
        <taxon>Metazoa</taxon>
        <taxon>Ecdysozoa</taxon>
        <taxon>Arthropoda</taxon>
        <taxon>Chelicerata</taxon>
        <taxon>Arachnida</taxon>
        <taxon>Araneae</taxon>
        <taxon>Araneomorphae</taxon>
        <taxon>Entelegynae</taxon>
        <taxon>Araneoidea</taxon>
        <taxon>Nephilidae</taxon>
        <taxon>Trichonephila</taxon>
    </lineage>
</organism>
<dbReference type="Proteomes" id="UP000887159">
    <property type="component" value="Unassembled WGS sequence"/>
</dbReference>
<comment type="caution">
    <text evidence="1">The sequence shown here is derived from an EMBL/GenBank/DDBJ whole genome shotgun (WGS) entry which is preliminary data.</text>
</comment>